<proteinExistence type="evidence at transcript level"/>
<evidence type="ECO:0000259" key="8">
    <source>
        <dbReference type="PROSITE" id="PS51745"/>
    </source>
</evidence>
<keyword evidence="5" id="KW-0539">Nucleus</keyword>
<reference evidence="9" key="1">
    <citation type="journal article" date="2018" name="Nat. Commun.">
        <title>A NIN-LIKE PROTEIN mediates nitrate-induced control of root nodule symbiosis in Lotus japonicus.</title>
        <authorList>
            <person name="Nishida H."/>
            <person name="Tanaka S."/>
            <person name="Handa Y."/>
            <person name="Ito M."/>
            <person name="Sakamoto Y."/>
            <person name="Matsunaga S."/>
            <person name="Betsuyaku S."/>
            <person name="Miura K."/>
            <person name="Soyano T."/>
            <person name="Kawaguchi M."/>
            <person name="Suzaki T."/>
        </authorList>
    </citation>
    <scope>NUCLEOTIDE SEQUENCE</scope>
    <source>
        <tissue evidence="9">Root nodule</tissue>
    </source>
</reference>
<keyword evidence="3" id="KW-0238">DNA-binding</keyword>
<comment type="subunit">
    <text evidence="1">Homodimers and heterodimers.</text>
</comment>
<evidence type="ECO:0000256" key="3">
    <source>
        <dbReference type="ARBA" id="ARBA00023125"/>
    </source>
</evidence>
<dbReference type="GO" id="GO:0003677">
    <property type="term" value="F:DNA binding"/>
    <property type="evidence" value="ECO:0007669"/>
    <property type="project" value="UniProtKB-KW"/>
</dbReference>
<dbReference type="InterPro" id="IPR055081">
    <property type="entry name" value="NLP1-9_GAF"/>
</dbReference>
<evidence type="ECO:0000256" key="5">
    <source>
        <dbReference type="ARBA" id="ARBA00023242"/>
    </source>
</evidence>
<evidence type="ECO:0000256" key="4">
    <source>
        <dbReference type="ARBA" id="ARBA00023163"/>
    </source>
</evidence>
<dbReference type="InterPro" id="IPR000270">
    <property type="entry name" value="PB1_dom"/>
</dbReference>
<accession>A0A2Z5V8A6</accession>
<dbReference type="InterPro" id="IPR003035">
    <property type="entry name" value="RWP-RK_dom"/>
</dbReference>
<dbReference type="InterPro" id="IPR034891">
    <property type="entry name" value="PB1_NLP"/>
</dbReference>
<dbReference type="PROSITE" id="PS51745">
    <property type="entry name" value="PB1"/>
    <property type="match status" value="1"/>
</dbReference>
<evidence type="ECO:0000256" key="6">
    <source>
        <dbReference type="SAM" id="MobiDB-lite"/>
    </source>
</evidence>
<dbReference type="InterPro" id="IPR053793">
    <property type="entry name" value="PB1-like"/>
</dbReference>
<dbReference type="Pfam" id="PF22922">
    <property type="entry name" value="GAF_NLP"/>
    <property type="match status" value="2"/>
</dbReference>
<dbReference type="Pfam" id="PF02042">
    <property type="entry name" value="RWP-RK"/>
    <property type="match status" value="1"/>
</dbReference>
<dbReference type="Pfam" id="PF00564">
    <property type="entry name" value="PB1"/>
    <property type="match status" value="1"/>
</dbReference>
<feature type="domain" description="RWP-RK" evidence="7">
    <location>
        <begin position="575"/>
        <end position="656"/>
    </location>
</feature>
<gene>
    <name evidence="9" type="primary">NRSYM1</name>
</gene>
<evidence type="ECO:0000313" key="9">
    <source>
        <dbReference type="EMBL" id="BBB21681.1"/>
    </source>
</evidence>
<feature type="compositionally biased region" description="Basic and acidic residues" evidence="6">
    <location>
        <begin position="9"/>
        <end position="19"/>
    </location>
</feature>
<sequence>MSESDEEKPDFPQKARPTEEPGFAMDFDLDLESSWPMDHMSFVSNPMSPFLFSTMSDQPCSPLWAFSDGEDDRHTSLAAPAFSDCHKIFPCDSNSVTEKPMENDDNNKLLPPVVPQPPIENLDRFCVIKERMTQALRHFKELTELNVLAQVWAPVRNGNRYVLTTSGQPFVLDPHSNGLHQYRTASLMYMFSADGENDGTLGLPGRVFQHKLPEWTPNVLYYSNKEYPRRDHAEHYNVRGTLALPVFEPALQSCVGVLELIMTSQKINYGPEVEKICKALEAVNLKSSEILEPPYTQICNEGRQNALSEILEILTVVCETHNLPLAQTWVPCRHRSVLAHGGGLKKICSSFDGSCMGQVCMSITDVASYIIDPHLWGFREACVEHHLQQGQGVAGRAFSSHSMCFCPNITQFCKTDYPLVHYALMFGLTSCFAICLRSSHTGDDDYVLEFFLPPRITHFSEQKTLVGSILATMKQHFQSLKIAAGVELEDGGSVEIIEATNERVTLRLESIPIAQSVQSPPGPGGSPNMVEEVPKDPSEQQTMMNCNDMNEGGAHGDNAGGNIDQMSSLETKTMKKPSERKRGKTEKSISLEVLQRYFAGSLKDAAKSLGVCPTTMKRICRQHGISRWPSRKINKVNRSLSKLKRVIESVQGAEGAFGLNSLSTSPLPVVGSFPEPSTPNKFSQQASMRPLESQMKENEIDASKILEIEDPLLGGMTQNLEKVFNDKGPRRIRTGSGSSEDSTNPTSHGSCYGSPPIESSHVKDISITSNNERCVVPRGSPESSPLQPINTLNSPSPIPIPDIVLTELQEPFGGMLIEDAGSSKDLRNLCPSAAEAILEDQVPEACPTNNPPGCSSLAPKRPVDTLGKTVTPFAAKKEMKTVTIKATYREDIIRFRVSLTCGIVELKEEVSKRLKLEVGTFDIKYLDDDQEWVLIACDADLQECIDVSRSSASHIIRVLVHDITSNLGSSCESSGE</sequence>
<feature type="domain" description="PB1" evidence="8">
    <location>
        <begin position="881"/>
        <end position="963"/>
    </location>
</feature>
<dbReference type="PANTHER" id="PTHR32002">
    <property type="entry name" value="PROTEIN NLP8"/>
    <property type="match status" value="1"/>
</dbReference>
<dbReference type="SUPFAM" id="SSF54277">
    <property type="entry name" value="CAD &amp; PB1 domains"/>
    <property type="match status" value="1"/>
</dbReference>
<dbReference type="GO" id="GO:0003700">
    <property type="term" value="F:DNA-binding transcription factor activity"/>
    <property type="evidence" value="ECO:0007669"/>
    <property type="project" value="InterPro"/>
</dbReference>
<feature type="region of interest" description="Disordered" evidence="6">
    <location>
        <begin position="512"/>
        <end position="540"/>
    </location>
</feature>
<feature type="region of interest" description="Disordered" evidence="6">
    <location>
        <begin position="722"/>
        <end position="761"/>
    </location>
</feature>
<evidence type="ECO:0000256" key="2">
    <source>
        <dbReference type="ARBA" id="ARBA00023015"/>
    </source>
</evidence>
<dbReference type="InterPro" id="IPR045012">
    <property type="entry name" value="NLP"/>
</dbReference>
<protein>
    <submittedName>
        <fullName evidence="9">Nodule inception-like protein</fullName>
    </submittedName>
</protein>
<dbReference type="EMBL" id="LC230020">
    <property type="protein sequence ID" value="BBB21681.1"/>
    <property type="molecule type" value="mRNA"/>
</dbReference>
<dbReference type="AlphaFoldDB" id="A0A2Z5V8A6"/>
<organism evidence="9">
    <name type="scientific">Lotus japonicus</name>
    <name type="common">Lotus corniculatus var. japonicus</name>
    <dbReference type="NCBI Taxonomy" id="34305"/>
    <lineage>
        <taxon>Eukaryota</taxon>
        <taxon>Viridiplantae</taxon>
        <taxon>Streptophyta</taxon>
        <taxon>Embryophyta</taxon>
        <taxon>Tracheophyta</taxon>
        <taxon>Spermatophyta</taxon>
        <taxon>Magnoliopsida</taxon>
        <taxon>eudicotyledons</taxon>
        <taxon>Gunneridae</taxon>
        <taxon>Pentapetalae</taxon>
        <taxon>rosids</taxon>
        <taxon>fabids</taxon>
        <taxon>Fabales</taxon>
        <taxon>Fabaceae</taxon>
        <taxon>Papilionoideae</taxon>
        <taxon>50 kb inversion clade</taxon>
        <taxon>NPAAA clade</taxon>
        <taxon>Hologalegina</taxon>
        <taxon>robinioid clade</taxon>
        <taxon>Loteae</taxon>
        <taxon>Lotus</taxon>
    </lineage>
</organism>
<dbReference type="FunFam" id="3.10.20.90:FF:000186">
    <property type="entry name" value="RWP-RK domain-containing protein"/>
    <property type="match status" value="1"/>
</dbReference>
<dbReference type="SMART" id="SM00666">
    <property type="entry name" value="PB1"/>
    <property type="match status" value="1"/>
</dbReference>
<feature type="compositionally biased region" description="Polar residues" evidence="6">
    <location>
        <begin position="735"/>
        <end position="749"/>
    </location>
</feature>
<dbReference type="PANTHER" id="PTHR32002:SF35">
    <property type="entry name" value="PROTEIN NLP6"/>
    <property type="match status" value="1"/>
</dbReference>
<dbReference type="Gene3D" id="3.10.20.90">
    <property type="entry name" value="Phosphatidylinositol 3-kinase Catalytic Subunit, Chain A, domain 1"/>
    <property type="match status" value="1"/>
</dbReference>
<name>A0A2Z5V8A6_LOTJA</name>
<dbReference type="CDD" id="cd06407">
    <property type="entry name" value="PB1_NLP"/>
    <property type="match status" value="1"/>
</dbReference>
<feature type="region of interest" description="Disordered" evidence="6">
    <location>
        <begin position="1"/>
        <end position="22"/>
    </location>
</feature>
<keyword evidence="4" id="KW-0804">Transcription</keyword>
<feature type="region of interest" description="Disordered" evidence="6">
    <location>
        <begin position="773"/>
        <end position="794"/>
    </location>
</feature>
<dbReference type="OMA" id="FPESNWM"/>
<evidence type="ECO:0000256" key="1">
    <source>
        <dbReference type="ARBA" id="ARBA00011726"/>
    </source>
</evidence>
<dbReference type="PROSITE" id="PS51519">
    <property type="entry name" value="RWP_RK"/>
    <property type="match status" value="1"/>
</dbReference>
<feature type="compositionally biased region" description="Polar residues" evidence="6">
    <location>
        <begin position="781"/>
        <end position="794"/>
    </location>
</feature>
<keyword evidence="2" id="KW-0805">Transcription regulation</keyword>
<evidence type="ECO:0000259" key="7">
    <source>
        <dbReference type="PROSITE" id="PS51519"/>
    </source>
</evidence>